<dbReference type="InterPro" id="IPR023996">
    <property type="entry name" value="TonB-dep_OMP_SusC/RagA"/>
</dbReference>
<evidence type="ECO:0000256" key="6">
    <source>
        <dbReference type="ARBA" id="ARBA00023136"/>
    </source>
</evidence>
<dbReference type="GO" id="GO:0015344">
    <property type="term" value="F:siderophore uptake transmembrane transporter activity"/>
    <property type="evidence" value="ECO:0007669"/>
    <property type="project" value="TreeGrafter"/>
</dbReference>
<evidence type="ECO:0000256" key="4">
    <source>
        <dbReference type="ARBA" id="ARBA00022692"/>
    </source>
</evidence>
<dbReference type="AlphaFoldDB" id="A0A7W5UJX8"/>
<evidence type="ECO:0000259" key="10">
    <source>
        <dbReference type="Pfam" id="PF07715"/>
    </source>
</evidence>
<dbReference type="NCBIfam" id="TIGR04056">
    <property type="entry name" value="OMP_RagA_SusC"/>
    <property type="match status" value="1"/>
</dbReference>
<evidence type="ECO:0000313" key="11">
    <source>
        <dbReference type="EMBL" id="MBB3703305.1"/>
    </source>
</evidence>
<comment type="similarity">
    <text evidence="8">Belongs to the TonB-dependent receptor family.</text>
</comment>
<keyword evidence="3 8" id="KW-1134">Transmembrane beta strand</keyword>
<dbReference type="SUPFAM" id="SSF49464">
    <property type="entry name" value="Carboxypeptidase regulatory domain-like"/>
    <property type="match status" value="1"/>
</dbReference>
<dbReference type="RefSeq" id="WP_183697573.1">
    <property type="nucleotide sequence ID" value="NZ_JACICA010000010.1"/>
</dbReference>
<keyword evidence="6 8" id="KW-0472">Membrane</keyword>
<dbReference type="GO" id="GO:0009279">
    <property type="term" value="C:cell outer membrane"/>
    <property type="evidence" value="ECO:0007669"/>
    <property type="project" value="UniProtKB-SubCell"/>
</dbReference>
<dbReference type="PANTHER" id="PTHR30069:SF29">
    <property type="entry name" value="HEMOGLOBIN AND HEMOGLOBIN-HAPTOGLOBIN-BINDING PROTEIN 1-RELATED"/>
    <property type="match status" value="1"/>
</dbReference>
<reference evidence="11 12" key="1">
    <citation type="submission" date="2020-08" db="EMBL/GenBank/DDBJ databases">
        <title>Genomic Encyclopedia of Type Strains, Phase IV (KMG-IV): sequencing the most valuable type-strain genomes for metagenomic binning, comparative biology and taxonomic classification.</title>
        <authorList>
            <person name="Goeker M."/>
        </authorList>
    </citation>
    <scope>NUCLEOTIDE SEQUENCE [LARGE SCALE GENOMIC DNA]</scope>
    <source>
        <strain evidence="11 12">DSM 22548</strain>
    </source>
</reference>
<dbReference type="NCBIfam" id="TIGR04057">
    <property type="entry name" value="SusC_RagA_signa"/>
    <property type="match status" value="1"/>
</dbReference>
<dbReference type="Pfam" id="PF07715">
    <property type="entry name" value="Plug"/>
    <property type="match status" value="1"/>
</dbReference>
<dbReference type="PANTHER" id="PTHR30069">
    <property type="entry name" value="TONB-DEPENDENT OUTER MEMBRANE RECEPTOR"/>
    <property type="match status" value="1"/>
</dbReference>
<dbReference type="EMBL" id="JACICA010000010">
    <property type="protein sequence ID" value="MBB3703305.1"/>
    <property type="molecule type" value="Genomic_DNA"/>
</dbReference>
<dbReference type="InterPro" id="IPR012910">
    <property type="entry name" value="Plug_dom"/>
</dbReference>
<evidence type="ECO:0000256" key="3">
    <source>
        <dbReference type="ARBA" id="ARBA00022452"/>
    </source>
</evidence>
<dbReference type="InterPro" id="IPR036942">
    <property type="entry name" value="Beta-barrel_TonB_sf"/>
</dbReference>
<evidence type="ECO:0000256" key="2">
    <source>
        <dbReference type="ARBA" id="ARBA00022448"/>
    </source>
</evidence>
<dbReference type="InterPro" id="IPR039426">
    <property type="entry name" value="TonB-dep_rcpt-like"/>
</dbReference>
<dbReference type="InterPro" id="IPR023997">
    <property type="entry name" value="TonB-dep_OMP_SusC/RagA_CS"/>
</dbReference>
<dbReference type="InterPro" id="IPR037066">
    <property type="entry name" value="Plug_dom_sf"/>
</dbReference>
<name>A0A7W5UJX8_9BACT</name>
<dbReference type="Proteomes" id="UP000541425">
    <property type="component" value="Unassembled WGS sequence"/>
</dbReference>
<dbReference type="Gene3D" id="2.40.170.20">
    <property type="entry name" value="TonB-dependent receptor, beta-barrel domain"/>
    <property type="match status" value="1"/>
</dbReference>
<dbReference type="InterPro" id="IPR008969">
    <property type="entry name" value="CarboxyPept-like_regulatory"/>
</dbReference>
<organism evidence="11 12">
    <name type="scientific">Alloprevotella rava</name>
    <dbReference type="NCBI Taxonomy" id="671218"/>
    <lineage>
        <taxon>Bacteria</taxon>
        <taxon>Pseudomonadati</taxon>
        <taxon>Bacteroidota</taxon>
        <taxon>Bacteroidia</taxon>
        <taxon>Bacteroidales</taxon>
        <taxon>Prevotellaceae</taxon>
        <taxon>Alloprevotella</taxon>
    </lineage>
</organism>
<feature type="chain" id="PRO_5031196726" evidence="9">
    <location>
        <begin position="21"/>
        <end position="992"/>
    </location>
</feature>
<evidence type="ECO:0000256" key="5">
    <source>
        <dbReference type="ARBA" id="ARBA00022729"/>
    </source>
</evidence>
<evidence type="ECO:0000256" key="7">
    <source>
        <dbReference type="ARBA" id="ARBA00023237"/>
    </source>
</evidence>
<evidence type="ECO:0000256" key="1">
    <source>
        <dbReference type="ARBA" id="ARBA00004571"/>
    </source>
</evidence>
<dbReference type="Gene3D" id="2.60.40.1120">
    <property type="entry name" value="Carboxypeptidase-like, regulatory domain"/>
    <property type="match status" value="1"/>
</dbReference>
<evidence type="ECO:0000256" key="9">
    <source>
        <dbReference type="SAM" id="SignalP"/>
    </source>
</evidence>
<feature type="domain" description="TonB-dependent receptor plug" evidence="10">
    <location>
        <begin position="115"/>
        <end position="222"/>
    </location>
</feature>
<comment type="caution">
    <text evidence="11">The sequence shown here is derived from an EMBL/GenBank/DDBJ whole genome shotgun (WGS) entry which is preliminary data.</text>
</comment>
<dbReference type="Pfam" id="PF13715">
    <property type="entry name" value="CarbopepD_reg_2"/>
    <property type="match status" value="1"/>
</dbReference>
<dbReference type="Gene3D" id="2.170.130.10">
    <property type="entry name" value="TonB-dependent receptor, plug domain"/>
    <property type="match status" value="1"/>
</dbReference>
<sequence>MNKKLVLLSACLLTAGSMTAQKRVTGHVADAHGEPVAGATVRVQGTKIWTQTDANGNFTLSSVPSSAKQLEVSYVGMEKQSVSVAGNMKIVLKDKQMLEEAVVVGYGTAKKLGTVVGSVTKVGSDKIENKPVTTALDALQGKVAGVQILSSTGDAGSVTGMSTTVRGNGSLNGGNEPLFVIDGSPVAADVFYMMNQNDIASYTVLRDASATSIYGSRAANGVIYVTTKKGHANERAVVKVGQSIGWSQLARRQGNPMNSAELLEYQLKNAIISGADYAKYKKQGYNTDWLKYYYRDSAPIYNTTFSVQGGGEKTVYYTSASFMKKEGLTPTSKFKRYTVRTNIESQALDWFRYGMNVGLNYDERNVDSNAAQGSLYIWENPVLGSILLPPYWNPYDENGKKKEYFTELGANSSEAYNKYRPRLINEARITGTAFVQLTPLRGLTLRSQLGVDAADTRQTTKLLPNAPWLKTKDGGQANEFFDRFANFTITNTAEYKFNVKEDHHLTFLLGQEGIKGTSSAFNSYTRGHSDPRLMEVGSGTKAELPNLYGHTKYEYLSFFGRVDYNLNDKYFANVTVRNDRSSRFGKNNRSATFASGGLMWDMKAEDFLKGVAWLNDLKFKASVGSTGNSSGIGNYSSLGKTGTTRYNGHSGWVLSSPANEQLGWETQIQANVGFSTRLFDRVNLELDYYHRTTKDMLMSVPLPYTTGFSSQTMNVGTMVNQGIEMQFNVDAVKNWNGLNMNVYGNFSYNANKVTKLFYGLQEWGQEDTGIRYFVGKSVNYYMPIRAGVDKKDGNIMWYKKGYSGDGNAHEFDSNTMTKDFDQSNLSQDTGKKYWAPVTGGFGLTATWKGFTLNADFAYVLGKYMQDNIEFFAMGGGNMPSSGMNLDRALLKQWTQPGDITNVPKFGYTNQFDTSLLHNASFCRLKNLSLSYDLPKYWMEATNFIRNVRLTAAARNLLTITKWKGADPETDANVAQGAYPNTREFSLGVEVTF</sequence>
<accession>A0A7W5UJX8</accession>
<dbReference type="GO" id="GO:0044718">
    <property type="term" value="P:siderophore transmembrane transport"/>
    <property type="evidence" value="ECO:0007669"/>
    <property type="project" value="TreeGrafter"/>
</dbReference>
<keyword evidence="7 8" id="KW-0998">Cell outer membrane</keyword>
<dbReference type="SUPFAM" id="SSF56935">
    <property type="entry name" value="Porins"/>
    <property type="match status" value="1"/>
</dbReference>
<dbReference type="PROSITE" id="PS52016">
    <property type="entry name" value="TONB_DEPENDENT_REC_3"/>
    <property type="match status" value="1"/>
</dbReference>
<keyword evidence="4 8" id="KW-0812">Transmembrane</keyword>
<keyword evidence="2 8" id="KW-0813">Transport</keyword>
<feature type="signal peptide" evidence="9">
    <location>
        <begin position="1"/>
        <end position="20"/>
    </location>
</feature>
<protein>
    <submittedName>
        <fullName evidence="11">TonB-linked SusC/RagA family outer membrane protein</fullName>
    </submittedName>
</protein>
<evidence type="ECO:0000313" key="12">
    <source>
        <dbReference type="Proteomes" id="UP000541425"/>
    </source>
</evidence>
<comment type="subcellular location">
    <subcellularLocation>
        <location evidence="1 8">Cell outer membrane</location>
        <topology evidence="1 8">Multi-pass membrane protein</topology>
    </subcellularLocation>
</comment>
<keyword evidence="5 9" id="KW-0732">Signal</keyword>
<proteinExistence type="inferred from homology"/>
<evidence type="ECO:0000256" key="8">
    <source>
        <dbReference type="PROSITE-ProRule" id="PRU01360"/>
    </source>
</evidence>
<gene>
    <name evidence="11" type="ORF">FHS60_001787</name>
</gene>